<accession>A0ABN0ZDF0</accession>
<dbReference type="RefSeq" id="WP_346092623.1">
    <property type="nucleotide sequence ID" value="NZ_BAAABY010000004.1"/>
</dbReference>
<comment type="caution">
    <text evidence="1">The sequence shown here is derived from an EMBL/GenBank/DDBJ whole genome shotgun (WGS) entry which is preliminary data.</text>
</comment>
<dbReference type="EMBL" id="BAAABY010000004">
    <property type="protein sequence ID" value="GAA0444160.1"/>
    <property type="molecule type" value="Genomic_DNA"/>
</dbReference>
<dbReference type="Proteomes" id="UP001500909">
    <property type="component" value="Unassembled WGS sequence"/>
</dbReference>
<keyword evidence="2" id="KW-1185">Reference proteome</keyword>
<evidence type="ECO:0000313" key="1">
    <source>
        <dbReference type="EMBL" id="GAA0444160.1"/>
    </source>
</evidence>
<name>A0ABN0ZDF0_9ACTN</name>
<protein>
    <submittedName>
        <fullName evidence="1">Uncharacterized protein</fullName>
    </submittedName>
</protein>
<proteinExistence type="predicted"/>
<reference evidence="1 2" key="1">
    <citation type="journal article" date="2019" name="Int. J. Syst. Evol. Microbiol.">
        <title>The Global Catalogue of Microorganisms (GCM) 10K type strain sequencing project: providing services to taxonomists for standard genome sequencing and annotation.</title>
        <authorList>
            <consortium name="The Broad Institute Genomics Platform"/>
            <consortium name="The Broad Institute Genome Sequencing Center for Infectious Disease"/>
            <person name="Wu L."/>
            <person name="Ma J."/>
        </authorList>
    </citation>
    <scope>NUCLEOTIDE SEQUENCE [LARGE SCALE GENOMIC DNA]</scope>
    <source>
        <strain evidence="1 2">JCM 4805</strain>
    </source>
</reference>
<sequence length="100" mass="10912">MSEPERLRLLPWAGADGRRCYLSTDADGSGYVARLADEVEAVQLAMGARLVERASEVLGASGRERRARPNELRCLAYGLVEALRDALRVAESRGGRGDRP</sequence>
<organism evidence="1 2">
    <name type="scientific">Streptomyces olivaceiscleroticus</name>
    <dbReference type="NCBI Taxonomy" id="68245"/>
    <lineage>
        <taxon>Bacteria</taxon>
        <taxon>Bacillati</taxon>
        <taxon>Actinomycetota</taxon>
        <taxon>Actinomycetes</taxon>
        <taxon>Kitasatosporales</taxon>
        <taxon>Streptomycetaceae</taxon>
        <taxon>Streptomyces</taxon>
    </lineage>
</organism>
<evidence type="ECO:0000313" key="2">
    <source>
        <dbReference type="Proteomes" id="UP001500909"/>
    </source>
</evidence>
<gene>
    <name evidence="1" type="ORF">GCM10010361_05090</name>
</gene>